<dbReference type="STRING" id="3641.A0A061E317"/>
<keyword evidence="4" id="KW-1185">Reference proteome</keyword>
<dbReference type="HOGENOM" id="CLU_458149_0_0_1"/>
<sequence length="596" mass="68659">MICRWGLELLSFSLACRNFIFGREKAFIYRSCERTKTPESFHEFLFSLALVEMCETVQEFVRRLSTTEAYVFHIWKGSCSERCIIIAFEDQYNIPLNLGGPRYVCCFCGAQMWYEERKNKSRNERNPRFTMCCMEGKVSLPPFKQTPSLLATLLNYKGGRTAYKFRHNKRVYNSMFQFTSIGGKIDSEINRRPGPYVFKINGQNHHKIGSLLPVDGERPKFAQLYIYDTENEVSNRINALGYDVQQSGVEENIVKELMEMLDQTNQIVKAFRMAKERFKEPDYIPVKLRLIGARMNDGQQYTNLISSEVAALIVGDVDQLIDKRDIIIEHRSNALKFIDGQRVEDRPDIVCRVFKIRLRCFIKELVDDQHFGKVRADIIDLIISMSKVTAIYVSNKSTKVPKRNLQLQNIKGTIINATLWGDLAYCVDDDIIGLKSKPIIILAAMTVGEYQDMKARFDEKNALVLLLDVRQQPQIPPDQQENHNRVTIKQLLQIDHSKTQIETYTCIAKIKEFDCTEGCYFICVIPNVTTNALETAKAALEELFYHIITMIYVAHLILPSTVPRMRRIECGIVTRILPSDYGFIEVTGKFRLAAAK</sequence>
<evidence type="ECO:0000313" key="4">
    <source>
        <dbReference type="Proteomes" id="UP000026915"/>
    </source>
</evidence>
<feature type="domain" description="Replication protein A OB" evidence="2">
    <location>
        <begin position="376"/>
        <end position="452"/>
    </location>
</feature>
<dbReference type="eggNOG" id="KOG0987">
    <property type="taxonomic scope" value="Eukaryota"/>
</dbReference>
<dbReference type="InterPro" id="IPR031657">
    <property type="entry name" value="REPA_OB_2"/>
</dbReference>
<reference evidence="3 4" key="1">
    <citation type="journal article" date="2013" name="Genome Biol.">
        <title>The genome sequence of the most widely cultivated cacao type and its use to identify candidate genes regulating pod color.</title>
        <authorList>
            <person name="Motamayor J.C."/>
            <person name="Mockaitis K."/>
            <person name="Schmutz J."/>
            <person name="Haiminen N."/>
            <person name="Iii D.L."/>
            <person name="Cornejo O."/>
            <person name="Findley S.D."/>
            <person name="Zheng P."/>
            <person name="Utro F."/>
            <person name="Royaert S."/>
            <person name="Saski C."/>
            <person name="Jenkins J."/>
            <person name="Podicheti R."/>
            <person name="Zhao M."/>
            <person name="Scheffler B.E."/>
            <person name="Stack J.C."/>
            <person name="Feltus F.A."/>
            <person name="Mustiga G.M."/>
            <person name="Amores F."/>
            <person name="Phillips W."/>
            <person name="Marelli J.P."/>
            <person name="May G.D."/>
            <person name="Shapiro H."/>
            <person name="Ma J."/>
            <person name="Bustamante C.D."/>
            <person name="Schnell R.J."/>
            <person name="Main D."/>
            <person name="Gilbert D."/>
            <person name="Parida L."/>
            <person name="Kuhn D.N."/>
        </authorList>
    </citation>
    <scope>NUCLEOTIDE SEQUENCE [LARGE SCALE GENOMIC DNA]</scope>
    <source>
        <strain evidence="4">cv. Matina 1-6</strain>
    </source>
</reference>
<protein>
    <recommendedName>
        <fullName evidence="2">Replication protein A OB domain-containing protein</fullName>
    </recommendedName>
</protein>
<dbReference type="AlphaFoldDB" id="A0A061E317"/>
<evidence type="ECO:0000259" key="2">
    <source>
        <dbReference type="Pfam" id="PF16900"/>
    </source>
</evidence>
<evidence type="ECO:0000256" key="1">
    <source>
        <dbReference type="ARBA" id="ARBA00023125"/>
    </source>
</evidence>
<dbReference type="InterPro" id="IPR012340">
    <property type="entry name" value="NA-bd_OB-fold"/>
</dbReference>
<dbReference type="PANTHER" id="PTHR45786:SF74">
    <property type="entry name" value="ATP-DEPENDENT DNA HELICASE"/>
    <property type="match status" value="1"/>
</dbReference>
<name>A0A061E317_THECC</name>
<dbReference type="InParanoid" id="A0A061E317"/>
<dbReference type="PANTHER" id="PTHR45786">
    <property type="entry name" value="DNA BINDING PROTEIN-LIKE"/>
    <property type="match status" value="1"/>
</dbReference>
<keyword evidence="1" id="KW-0238">DNA-binding</keyword>
<proteinExistence type="predicted"/>
<dbReference type="Pfam" id="PF16900">
    <property type="entry name" value="REPA_OB_2"/>
    <property type="match status" value="1"/>
</dbReference>
<dbReference type="GO" id="GO:0003677">
    <property type="term" value="F:DNA binding"/>
    <property type="evidence" value="ECO:0007669"/>
    <property type="project" value="UniProtKB-KW"/>
</dbReference>
<gene>
    <name evidence="3" type="ORF">TCM_007660</name>
</gene>
<dbReference type="SUPFAM" id="SSF50249">
    <property type="entry name" value="Nucleic acid-binding proteins"/>
    <property type="match status" value="1"/>
</dbReference>
<dbReference type="Gramene" id="EOX99032">
    <property type="protein sequence ID" value="EOX99032"/>
    <property type="gene ID" value="TCM_007660"/>
</dbReference>
<dbReference type="Proteomes" id="UP000026915">
    <property type="component" value="Chromosome 2"/>
</dbReference>
<organism evidence="3 4">
    <name type="scientific">Theobroma cacao</name>
    <name type="common">Cacao</name>
    <name type="synonym">Cocoa</name>
    <dbReference type="NCBI Taxonomy" id="3641"/>
    <lineage>
        <taxon>Eukaryota</taxon>
        <taxon>Viridiplantae</taxon>
        <taxon>Streptophyta</taxon>
        <taxon>Embryophyta</taxon>
        <taxon>Tracheophyta</taxon>
        <taxon>Spermatophyta</taxon>
        <taxon>Magnoliopsida</taxon>
        <taxon>eudicotyledons</taxon>
        <taxon>Gunneridae</taxon>
        <taxon>Pentapetalae</taxon>
        <taxon>rosids</taxon>
        <taxon>malvids</taxon>
        <taxon>Malvales</taxon>
        <taxon>Malvaceae</taxon>
        <taxon>Byttnerioideae</taxon>
        <taxon>Theobroma</taxon>
    </lineage>
</organism>
<dbReference type="Gene3D" id="2.40.50.140">
    <property type="entry name" value="Nucleic acid-binding proteins"/>
    <property type="match status" value="1"/>
</dbReference>
<accession>A0A061E317</accession>
<dbReference type="EMBL" id="CM001880">
    <property type="protein sequence ID" value="EOX99032.1"/>
    <property type="molecule type" value="Genomic_DNA"/>
</dbReference>
<evidence type="ECO:0000313" key="3">
    <source>
        <dbReference type="EMBL" id="EOX99032.1"/>
    </source>
</evidence>